<feature type="domain" description="Protein kinase" evidence="4">
    <location>
        <begin position="85"/>
        <end position="349"/>
    </location>
</feature>
<dbReference type="SMART" id="SM00220">
    <property type="entry name" value="S_TKc"/>
    <property type="match status" value="1"/>
</dbReference>
<dbReference type="InterPro" id="IPR000719">
    <property type="entry name" value="Prot_kinase_dom"/>
</dbReference>
<dbReference type="PROSITE" id="PS00107">
    <property type="entry name" value="PROTEIN_KINASE_ATP"/>
    <property type="match status" value="1"/>
</dbReference>
<organism evidence="5">
    <name type="scientific">Gemmata sp. Wa1-1</name>
    <dbReference type="NCBI Taxonomy" id="235140"/>
    <lineage>
        <taxon>Bacteria</taxon>
        <taxon>Pseudomonadati</taxon>
        <taxon>Planctomycetota</taxon>
        <taxon>Planctomycetia</taxon>
        <taxon>Gemmatales</taxon>
        <taxon>Gemmataceae</taxon>
        <taxon>Gemmata</taxon>
    </lineage>
</organism>
<dbReference type="GO" id="GO:0004674">
    <property type="term" value="F:protein serine/threonine kinase activity"/>
    <property type="evidence" value="ECO:0007669"/>
    <property type="project" value="UniProtKB-KW"/>
</dbReference>
<dbReference type="PROSITE" id="PS50011">
    <property type="entry name" value="PROTEIN_KINASE_DOM"/>
    <property type="match status" value="1"/>
</dbReference>
<dbReference type="AlphaFoldDB" id="Q5EUH0"/>
<dbReference type="EMBL" id="AY738485">
    <property type="protein sequence ID" value="AAX07512.1"/>
    <property type="molecule type" value="Genomic_DNA"/>
</dbReference>
<dbReference type="PROSITE" id="PS00108">
    <property type="entry name" value="PROTEIN_KINASE_ST"/>
    <property type="match status" value="1"/>
</dbReference>
<dbReference type="InterPro" id="IPR053235">
    <property type="entry name" value="Ser_Thr_kinase"/>
</dbReference>
<keyword evidence="5" id="KW-0418">Kinase</keyword>
<accession>Q5EUH0</accession>
<proteinExistence type="predicted"/>
<evidence type="ECO:0000256" key="3">
    <source>
        <dbReference type="PROSITE-ProRule" id="PRU10141"/>
    </source>
</evidence>
<dbReference type="SUPFAM" id="SSF56112">
    <property type="entry name" value="Protein kinase-like (PK-like)"/>
    <property type="match status" value="1"/>
</dbReference>
<keyword evidence="1 3" id="KW-0547">Nucleotide-binding</keyword>
<keyword evidence="2 3" id="KW-0067">ATP-binding</keyword>
<dbReference type="InterPro" id="IPR008271">
    <property type="entry name" value="Ser/Thr_kinase_AS"/>
</dbReference>
<dbReference type="Gene3D" id="1.10.510.10">
    <property type="entry name" value="Transferase(Phosphotransferase) domain 1"/>
    <property type="match status" value="1"/>
</dbReference>
<dbReference type="PANTHER" id="PTHR24361">
    <property type="entry name" value="MITOGEN-ACTIVATED KINASE KINASE KINASE"/>
    <property type="match status" value="1"/>
</dbReference>
<dbReference type="CDD" id="cd14014">
    <property type="entry name" value="STKc_PknB_like"/>
    <property type="match status" value="1"/>
</dbReference>
<dbReference type="InterPro" id="IPR011009">
    <property type="entry name" value="Kinase-like_dom_sf"/>
</dbReference>
<reference evidence="5" key="2">
    <citation type="submission" date="2005-02" db="EMBL/GenBank/DDBJ databases">
        <authorList>
            <person name="Campbell J.W."/>
        </authorList>
    </citation>
    <scope>NUCLEOTIDE SEQUENCE</scope>
    <source>
        <strain evidence="5">Wa1-1</strain>
    </source>
</reference>
<keyword evidence="5" id="KW-0723">Serine/threonine-protein kinase</keyword>
<feature type="binding site" evidence="3">
    <location>
        <position position="114"/>
    </location>
    <ligand>
        <name>ATP</name>
        <dbReference type="ChEBI" id="CHEBI:30616"/>
    </ligand>
</feature>
<keyword evidence="5" id="KW-0808">Transferase</keyword>
<sequence>MQCAEPDWSLSWAGTSTTFRNLFTTGALMIDDTNSICESLAYVNTDTATDRRTNLGLGDTEAFVDDRRSCSQATTKSVVAVSQVYELVRELGRGMYGEVWLARKRSSGIERAIKVLFQPAACDAARRELKSLELVKNLRHPRLLATEDFWVTNNRLYIVMELADGTLRGRLKHYQREGLPGIPADELFRYIAEAAEGLDYLHDRKITHRDVKPDNILFIHGHAKVADFGLARAYEQPLQSMSFVGSPMYLAPEMWGCKGGPASDQYSLAVSYVELRQGRPPLPPLPLLELMVAHQEGRFEFAGHISAAEQVVLRRAMASAPGNRYPSCRAFVTDLMSVSSQPRPTRISG</sequence>
<dbReference type="InterPro" id="IPR017441">
    <property type="entry name" value="Protein_kinase_ATP_BS"/>
</dbReference>
<evidence type="ECO:0000259" key="4">
    <source>
        <dbReference type="PROSITE" id="PS50011"/>
    </source>
</evidence>
<dbReference type="Pfam" id="PF00069">
    <property type="entry name" value="Pkinase"/>
    <property type="match status" value="1"/>
</dbReference>
<evidence type="ECO:0000256" key="2">
    <source>
        <dbReference type="ARBA" id="ARBA00022840"/>
    </source>
</evidence>
<evidence type="ECO:0000313" key="5">
    <source>
        <dbReference type="EMBL" id="AAX07512.1"/>
    </source>
</evidence>
<protein>
    <submittedName>
        <fullName evidence="5">Putative serine/threonine protein kinase</fullName>
    </submittedName>
</protein>
<reference evidence="5" key="1">
    <citation type="journal article" date="2005" name="FEMS Microbiol. Lett.">
        <title>Eukaryotic signature proteins of Prosthecobacter dejongeii and Gemmata sp. Wa-1 as revealed by in silico analysis.</title>
        <authorList>
            <person name="Staley J.T."/>
            <person name="Bouzek H."/>
            <person name="Jenkins C."/>
        </authorList>
    </citation>
    <scope>NUCLEOTIDE SEQUENCE</scope>
    <source>
        <strain evidence="5">Wa1-1</strain>
    </source>
</reference>
<name>Q5EUH0_9BACT</name>
<dbReference type="GO" id="GO:0005737">
    <property type="term" value="C:cytoplasm"/>
    <property type="evidence" value="ECO:0007669"/>
    <property type="project" value="TreeGrafter"/>
</dbReference>
<evidence type="ECO:0000256" key="1">
    <source>
        <dbReference type="ARBA" id="ARBA00022741"/>
    </source>
</evidence>
<dbReference type="GO" id="GO:0005524">
    <property type="term" value="F:ATP binding"/>
    <property type="evidence" value="ECO:0007669"/>
    <property type="project" value="UniProtKB-UniRule"/>
</dbReference>